<keyword evidence="4 8" id="KW-0067">ATP-binding</keyword>
<dbReference type="InterPro" id="IPR015413">
    <property type="entry name" value="Methionyl/Leucyl_tRNA_Synth"/>
</dbReference>
<dbReference type="PANTHER" id="PTHR43326">
    <property type="entry name" value="METHIONYL-TRNA SYNTHETASE"/>
    <property type="match status" value="1"/>
</dbReference>
<dbReference type="EMBL" id="JALLKP010000001">
    <property type="protein sequence ID" value="KAK2197499.1"/>
    <property type="molecule type" value="Genomic_DNA"/>
</dbReference>
<evidence type="ECO:0000259" key="9">
    <source>
        <dbReference type="Pfam" id="PF09334"/>
    </source>
</evidence>
<name>A0AAD9UQ23_9APIC</name>
<dbReference type="KEGG" id="bdw:94334797"/>
<dbReference type="SUPFAM" id="SSF47323">
    <property type="entry name" value="Anticodon-binding domain of a subclass of class I aminoacyl-tRNA synthetases"/>
    <property type="match status" value="1"/>
</dbReference>
<evidence type="ECO:0000256" key="7">
    <source>
        <dbReference type="ARBA" id="ARBA00030904"/>
    </source>
</evidence>
<dbReference type="RefSeq" id="XP_067804341.1">
    <property type="nucleotide sequence ID" value="XM_067945550.1"/>
</dbReference>
<keyword evidence="5 8" id="KW-0648">Protein biosynthesis</keyword>
<evidence type="ECO:0000256" key="2">
    <source>
        <dbReference type="ARBA" id="ARBA00022598"/>
    </source>
</evidence>
<protein>
    <recommendedName>
        <fullName evidence="1">methionine--tRNA ligase</fullName>
        <ecNumber evidence="1">6.1.1.10</ecNumber>
    </recommendedName>
    <alternativeName>
        <fullName evidence="7">Methionyl-tRNA synthetase</fullName>
    </alternativeName>
</protein>
<evidence type="ECO:0000256" key="1">
    <source>
        <dbReference type="ARBA" id="ARBA00012838"/>
    </source>
</evidence>
<evidence type="ECO:0000259" key="10">
    <source>
        <dbReference type="Pfam" id="PF19303"/>
    </source>
</evidence>
<proteinExistence type="inferred from homology"/>
<dbReference type="GO" id="GO:0006431">
    <property type="term" value="P:methionyl-tRNA aminoacylation"/>
    <property type="evidence" value="ECO:0007669"/>
    <property type="project" value="InterPro"/>
</dbReference>
<dbReference type="InterPro" id="IPR023457">
    <property type="entry name" value="Met-tRNA_synth_2"/>
</dbReference>
<dbReference type="Gene3D" id="3.40.50.620">
    <property type="entry name" value="HUPs"/>
    <property type="match status" value="1"/>
</dbReference>
<accession>A0AAD9UQ23</accession>
<gene>
    <name evidence="11" type="ORF">BdWA1_000499</name>
</gene>
<evidence type="ECO:0000313" key="11">
    <source>
        <dbReference type="EMBL" id="KAK2197499.1"/>
    </source>
</evidence>
<feature type="domain" description="Methionyl-tRNA synthetase anticodon-binding" evidence="10">
    <location>
        <begin position="622"/>
        <end position="733"/>
    </location>
</feature>
<dbReference type="FunFam" id="2.170.220.10:FF:000002">
    <property type="entry name" value="Methionine--tRNA ligase"/>
    <property type="match status" value="1"/>
</dbReference>
<dbReference type="GO" id="GO:0005524">
    <property type="term" value="F:ATP binding"/>
    <property type="evidence" value="ECO:0007669"/>
    <property type="project" value="UniProtKB-KW"/>
</dbReference>
<dbReference type="PRINTS" id="PR01041">
    <property type="entry name" value="TRNASYNTHMET"/>
</dbReference>
<dbReference type="EC" id="6.1.1.10" evidence="1"/>
<keyword evidence="6 8" id="KW-0030">Aminoacyl-tRNA synthetase</keyword>
<dbReference type="GeneID" id="94334797"/>
<dbReference type="InterPro" id="IPR009080">
    <property type="entry name" value="tRNAsynth_Ia_anticodon-bd"/>
</dbReference>
<comment type="caution">
    <text evidence="11">The sequence shown here is derived from an EMBL/GenBank/DDBJ whole genome shotgun (WGS) entry which is preliminary data.</text>
</comment>
<dbReference type="Pfam" id="PF19303">
    <property type="entry name" value="Anticodon_3"/>
    <property type="match status" value="1"/>
</dbReference>
<feature type="domain" description="Methionyl/Leucyl tRNA synthetase" evidence="9">
    <location>
        <begin position="382"/>
        <end position="590"/>
    </location>
</feature>
<evidence type="ECO:0000256" key="3">
    <source>
        <dbReference type="ARBA" id="ARBA00022741"/>
    </source>
</evidence>
<keyword evidence="12" id="KW-1185">Reference proteome</keyword>
<dbReference type="NCBIfam" id="TIGR00398">
    <property type="entry name" value="metG"/>
    <property type="match status" value="1"/>
</dbReference>
<organism evidence="11 12">
    <name type="scientific">Babesia duncani</name>
    <dbReference type="NCBI Taxonomy" id="323732"/>
    <lineage>
        <taxon>Eukaryota</taxon>
        <taxon>Sar</taxon>
        <taxon>Alveolata</taxon>
        <taxon>Apicomplexa</taxon>
        <taxon>Aconoidasida</taxon>
        <taxon>Piroplasmida</taxon>
        <taxon>Babesiidae</taxon>
        <taxon>Babesia</taxon>
    </lineage>
</organism>
<feature type="domain" description="Methionyl/Leucyl tRNA synthetase" evidence="9">
    <location>
        <begin position="241"/>
        <end position="370"/>
    </location>
</feature>
<reference evidence="11" key="1">
    <citation type="journal article" date="2023" name="Nat. Microbiol.">
        <title>Babesia duncani multi-omics identifies virulence factors and drug targets.</title>
        <authorList>
            <person name="Singh P."/>
            <person name="Lonardi S."/>
            <person name="Liang Q."/>
            <person name="Vydyam P."/>
            <person name="Khabirova E."/>
            <person name="Fang T."/>
            <person name="Gihaz S."/>
            <person name="Thekkiniath J."/>
            <person name="Munshi M."/>
            <person name="Abel S."/>
            <person name="Ciampossin L."/>
            <person name="Batugedara G."/>
            <person name="Gupta M."/>
            <person name="Lu X.M."/>
            <person name="Lenz T."/>
            <person name="Chakravarty S."/>
            <person name="Cornillot E."/>
            <person name="Hu Y."/>
            <person name="Ma W."/>
            <person name="Gonzalez L.M."/>
            <person name="Sanchez S."/>
            <person name="Estrada K."/>
            <person name="Sanchez-Flores A."/>
            <person name="Montero E."/>
            <person name="Harb O.S."/>
            <person name="Le Roch K.G."/>
            <person name="Mamoun C.B."/>
        </authorList>
    </citation>
    <scope>NUCLEOTIDE SEQUENCE</scope>
    <source>
        <strain evidence="11">WA1</strain>
    </source>
</reference>
<comment type="similarity">
    <text evidence="8">Belongs to the class-I aminoacyl-tRNA synthetase family.</text>
</comment>
<dbReference type="Gene3D" id="1.10.730.10">
    <property type="entry name" value="Isoleucyl-tRNA Synthetase, Domain 1"/>
    <property type="match status" value="1"/>
</dbReference>
<dbReference type="InterPro" id="IPR041872">
    <property type="entry name" value="Anticodon_Met"/>
</dbReference>
<dbReference type="PANTHER" id="PTHR43326:SF2">
    <property type="entry name" value="METHIONINE--TRNA LIGASE"/>
    <property type="match status" value="1"/>
</dbReference>
<dbReference type="CDD" id="cd00814">
    <property type="entry name" value="MetRS_core"/>
    <property type="match status" value="1"/>
</dbReference>
<dbReference type="Gene3D" id="2.170.220.10">
    <property type="match status" value="1"/>
</dbReference>
<evidence type="ECO:0000256" key="5">
    <source>
        <dbReference type="ARBA" id="ARBA00022917"/>
    </source>
</evidence>
<evidence type="ECO:0000256" key="8">
    <source>
        <dbReference type="RuleBase" id="RU363039"/>
    </source>
</evidence>
<dbReference type="GO" id="GO:0004825">
    <property type="term" value="F:methionine-tRNA ligase activity"/>
    <property type="evidence" value="ECO:0007669"/>
    <property type="project" value="UniProtKB-EC"/>
</dbReference>
<keyword evidence="2 8" id="KW-0436">Ligase</keyword>
<dbReference type="InterPro" id="IPR033911">
    <property type="entry name" value="MetRS_core"/>
</dbReference>
<sequence>MGVEILVLGLNLDSLIVFSTLEERNLLESTLIISKETDKGIWYSDVTGRSCAAFESFKDVAVPCSVFKESNSPVLKNLHYKIRGLDPEVSLTPNLINNVSKALNLNLQLPLLCVKGSDGDFVPIFGVYAILAYFHACKFGNHQISAADACVLNSALSIGDTCDLNDLETCLKEESFFDISLVAPLMWYNLVGKINNKTPRLQALLNGYSSSCLRSFSVNIKCKELRNDIFKGEVAKPFYGTTAISYTNGLPHVGHTYEIILLDVICRYRRLFGNNVRLVTGTDEHGIKVANTAAKQNMAPRDLVDYYAGKFRENNNKLLTCVDDFVRTTEKRHILTAQQVWRKIDEKGDIYLGEYCGWYNEREETFVSETDAAATNYCDPLSGKPYLVMKEASYFFKMGKYQQRLIEYIKTNPGFIRPEARRNEILTRLQEPLEDLSISRTMFDWGIPVPNDPKHVMYVWFDALSNYLTAANFLNDISMWPPEIQVFGKDIAWFHTVIFPCMLMSLELEIPKVSFSHGFIVAADGRKMSKSLGNVLNIEDLMKTFGPESLRYYLMRDSIFGSDVKFDPLALRDLHNADLADTIGNLVHRITTLCQKFCNGLVPNVIIGDNQKPFDSQLVLETIKNAVDDYNLQLAVTTTIDAFRQVNRYLTDAAPWASDKTLEYKQVVIRIILESIYVLAHLMQPTIPNSSSIIFRKLNTRPKSHLGMLSLDFDNLEPGTKIDIGVILFTKVQG</sequence>
<evidence type="ECO:0000256" key="6">
    <source>
        <dbReference type="ARBA" id="ARBA00023146"/>
    </source>
</evidence>
<evidence type="ECO:0000313" key="12">
    <source>
        <dbReference type="Proteomes" id="UP001214638"/>
    </source>
</evidence>
<dbReference type="AlphaFoldDB" id="A0AAD9UQ23"/>
<dbReference type="SUPFAM" id="SSF52374">
    <property type="entry name" value="Nucleotidylyl transferase"/>
    <property type="match status" value="1"/>
</dbReference>
<dbReference type="Pfam" id="PF09334">
    <property type="entry name" value="tRNA-synt_1g"/>
    <property type="match status" value="2"/>
</dbReference>
<dbReference type="InterPro" id="IPR014758">
    <property type="entry name" value="Met-tRNA_synth"/>
</dbReference>
<dbReference type="Proteomes" id="UP001214638">
    <property type="component" value="Unassembled WGS sequence"/>
</dbReference>
<dbReference type="InterPro" id="IPR014729">
    <property type="entry name" value="Rossmann-like_a/b/a_fold"/>
</dbReference>
<keyword evidence="3 8" id="KW-0547">Nucleotide-binding</keyword>
<evidence type="ECO:0000256" key="4">
    <source>
        <dbReference type="ARBA" id="ARBA00022840"/>
    </source>
</evidence>